<dbReference type="Proteomes" id="UP001358586">
    <property type="component" value="Chromosome 13"/>
</dbReference>
<gene>
    <name evidence="1" type="ORF">PVK06_047334</name>
</gene>
<evidence type="ECO:0000313" key="2">
    <source>
        <dbReference type="Proteomes" id="UP001358586"/>
    </source>
</evidence>
<dbReference type="PANTHER" id="PTHR32108:SF5">
    <property type="entry name" value="DYNACTIN SUBUNIT 1-LIKE"/>
    <property type="match status" value="1"/>
</dbReference>
<protein>
    <submittedName>
        <fullName evidence="1">Uncharacterized protein</fullName>
    </submittedName>
</protein>
<name>A0ABR0MD31_GOSAR</name>
<dbReference type="PANTHER" id="PTHR32108">
    <property type="entry name" value="DNA-DIRECTED RNA POLYMERASE SUBUNIT ALPHA"/>
    <property type="match status" value="1"/>
</dbReference>
<proteinExistence type="predicted"/>
<organism evidence="1 2">
    <name type="scientific">Gossypium arboreum</name>
    <name type="common">Tree cotton</name>
    <name type="synonym">Gossypium nanking</name>
    <dbReference type="NCBI Taxonomy" id="29729"/>
    <lineage>
        <taxon>Eukaryota</taxon>
        <taxon>Viridiplantae</taxon>
        <taxon>Streptophyta</taxon>
        <taxon>Embryophyta</taxon>
        <taxon>Tracheophyta</taxon>
        <taxon>Spermatophyta</taxon>
        <taxon>Magnoliopsida</taxon>
        <taxon>eudicotyledons</taxon>
        <taxon>Gunneridae</taxon>
        <taxon>Pentapetalae</taxon>
        <taxon>rosids</taxon>
        <taxon>malvids</taxon>
        <taxon>Malvales</taxon>
        <taxon>Malvaceae</taxon>
        <taxon>Malvoideae</taxon>
        <taxon>Gossypium</taxon>
    </lineage>
</organism>
<reference evidence="1 2" key="1">
    <citation type="submission" date="2023-03" db="EMBL/GenBank/DDBJ databases">
        <title>WGS of Gossypium arboreum.</title>
        <authorList>
            <person name="Yu D."/>
        </authorList>
    </citation>
    <scope>NUCLEOTIDE SEQUENCE [LARGE SCALE GENOMIC DNA]</scope>
    <source>
        <tissue evidence="1">Leaf</tissue>
    </source>
</reference>
<sequence>MMKRGLIVLDLEKRLEEKWNYCEFHNEVGHEIQKCEEFRPLVVVEQLRKQLASILVLALLLSSEVHRSALIKFLNETYVANDIFVNKLDRLVSNISTDNFIVFNDDEIQPDGMGSTKALHITTRCKGLYTTRGVD</sequence>
<dbReference type="EMBL" id="JARKNE010000013">
    <property type="protein sequence ID" value="KAK5771156.1"/>
    <property type="molecule type" value="Genomic_DNA"/>
</dbReference>
<evidence type="ECO:0000313" key="1">
    <source>
        <dbReference type="EMBL" id="KAK5771156.1"/>
    </source>
</evidence>
<keyword evidence="2" id="KW-1185">Reference proteome</keyword>
<comment type="caution">
    <text evidence="1">The sequence shown here is derived from an EMBL/GenBank/DDBJ whole genome shotgun (WGS) entry which is preliminary data.</text>
</comment>
<accession>A0ABR0MD31</accession>